<gene>
    <name evidence="1" type="ORF">FRD01_23010</name>
</gene>
<dbReference type="KEGG" id="bbae:FRD01_23010"/>
<dbReference type="AlphaFoldDB" id="A0A5B8XXY3"/>
<evidence type="ECO:0000313" key="1">
    <source>
        <dbReference type="EMBL" id="QED30051.1"/>
    </source>
</evidence>
<accession>A0A5B8XXY3</accession>
<reference evidence="1 2" key="1">
    <citation type="submission" date="2019-08" db="EMBL/GenBank/DDBJ databases">
        <authorList>
            <person name="Liang Q."/>
        </authorList>
    </citation>
    <scope>NUCLEOTIDE SEQUENCE [LARGE SCALE GENOMIC DNA]</scope>
    <source>
        <strain evidence="1 2">V1718</strain>
    </source>
</reference>
<keyword evidence="2" id="KW-1185">Reference proteome</keyword>
<name>A0A5B8XXY3_9DELT</name>
<sequence length="188" mass="20668">MNSHPKLSPAQKRALIIIYSSLGHVPPSHEDGHGIKLATLRSLVRRGLLVCQCEFHGIYEVTPLGEAALGFDGHKPTTFHEALLQALDVLIPGVFPPDCVLRAEALHDICVDENEGYGTFDWLSADYQLGALDLEKTGLVGLAESGELCTLIYCVSRRLWDLGWGNVVAFYPHRVVFVDEALTKEDST</sequence>
<dbReference type="RefSeq" id="WP_146963394.1">
    <property type="nucleotide sequence ID" value="NZ_CP042467.1"/>
</dbReference>
<organism evidence="1 2">
    <name type="scientific">Microvenator marinus</name>
    <dbReference type="NCBI Taxonomy" id="2600177"/>
    <lineage>
        <taxon>Bacteria</taxon>
        <taxon>Deltaproteobacteria</taxon>
        <taxon>Bradymonadales</taxon>
        <taxon>Microvenatoraceae</taxon>
        <taxon>Microvenator</taxon>
    </lineage>
</organism>
<dbReference type="EMBL" id="CP042467">
    <property type="protein sequence ID" value="QED30051.1"/>
    <property type="molecule type" value="Genomic_DNA"/>
</dbReference>
<evidence type="ECO:0000313" key="2">
    <source>
        <dbReference type="Proteomes" id="UP000321595"/>
    </source>
</evidence>
<dbReference type="Proteomes" id="UP000321595">
    <property type="component" value="Chromosome"/>
</dbReference>
<protein>
    <submittedName>
        <fullName evidence="1">Uncharacterized protein</fullName>
    </submittedName>
</protein>
<proteinExistence type="predicted"/>